<name>A0A385G279_AMMMO</name>
<geneLocation type="mitochondrion" evidence="9"/>
<keyword evidence="4" id="KW-0520">NAD</keyword>
<dbReference type="GeneID" id="38344239"/>
<dbReference type="EC" id="7.1.1.2" evidence="1"/>
<gene>
    <name evidence="9" type="primary">nad4</name>
</gene>
<keyword evidence="7" id="KW-0812">Transmembrane</keyword>
<dbReference type="GO" id="GO:0048039">
    <property type="term" value="F:ubiquinone binding"/>
    <property type="evidence" value="ECO:0007669"/>
    <property type="project" value="TreeGrafter"/>
</dbReference>
<evidence type="ECO:0000256" key="7">
    <source>
        <dbReference type="SAM" id="Phobius"/>
    </source>
</evidence>
<proteinExistence type="predicted"/>
<reference evidence="9" key="1">
    <citation type="journal article" date="2018" name="Mitochondrial DNA Part B Resour">
        <title>The complete mitochondrial genome of a tertiary relict evergreen woody plant Ammopiptanthus mongolicus.</title>
        <authorList>
            <person name="Yu T."/>
            <person name="Sun L."/>
            <person name="Cui H."/>
            <person name="Liu S."/>
            <person name="Men J."/>
            <person name="Chen S."/>
            <person name="Chen Y."/>
            <person name="Lu C."/>
        </authorList>
    </citation>
    <scope>NUCLEOTIDE SEQUENCE</scope>
</reference>
<sequence length="223" mass="24305">MLSHGLVPSALFLCVGVLYDRHKTRLVRYYGGLVSTMPNLSTISFSSTLANMSSPGTSSFIGEFPISVGAFQRNSLVATLAALGMILGAAYSLWLYNRVVSGNLKPDFLHKFSDPNGREVLAMGRMRLPSVGLGGSRRGAHVFWLSRILLGGTESKKGRGATMHGTSRPCLRGTVERATHECCRVGRANNSNAFGLFFEQESQRYLTFTMIRTPSSYGRARGD</sequence>
<keyword evidence="7" id="KW-0472">Membrane</keyword>
<keyword evidence="3" id="KW-1278">Translocase</keyword>
<evidence type="ECO:0000256" key="2">
    <source>
        <dbReference type="ARBA" id="ARBA00021006"/>
    </source>
</evidence>
<evidence type="ECO:0000256" key="1">
    <source>
        <dbReference type="ARBA" id="ARBA00012944"/>
    </source>
</evidence>
<feature type="transmembrane region" description="Helical" evidence="7">
    <location>
        <begin position="76"/>
        <end position="96"/>
    </location>
</feature>
<protein>
    <recommendedName>
        <fullName evidence="2">NADH-ubiquinone oxidoreductase chain 4</fullName>
        <ecNumber evidence="1">7.1.1.2</ecNumber>
    </recommendedName>
    <alternativeName>
        <fullName evidence="6">NADH dehydrogenase subunit 4</fullName>
    </alternativeName>
</protein>
<dbReference type="InterPro" id="IPR001750">
    <property type="entry name" value="ND/Mrp_TM"/>
</dbReference>
<dbReference type="GO" id="GO:0042773">
    <property type="term" value="P:ATP synthesis coupled electron transport"/>
    <property type="evidence" value="ECO:0007669"/>
    <property type="project" value="InterPro"/>
</dbReference>
<dbReference type="RefSeq" id="YP_009526543.1">
    <property type="nucleotide sequence ID" value="NC_039660.1"/>
</dbReference>
<dbReference type="InterPro" id="IPR003918">
    <property type="entry name" value="NADH_UbQ_OxRdtase"/>
</dbReference>
<evidence type="ECO:0000256" key="3">
    <source>
        <dbReference type="ARBA" id="ARBA00022967"/>
    </source>
</evidence>
<dbReference type="GO" id="GO:0008137">
    <property type="term" value="F:NADH dehydrogenase (ubiquinone) activity"/>
    <property type="evidence" value="ECO:0007669"/>
    <property type="project" value="UniProtKB-EC"/>
</dbReference>
<keyword evidence="9" id="KW-0496">Mitochondrion</keyword>
<accession>A0A385G279</accession>
<dbReference type="GO" id="GO:0003954">
    <property type="term" value="F:NADH dehydrogenase activity"/>
    <property type="evidence" value="ECO:0007669"/>
    <property type="project" value="TreeGrafter"/>
</dbReference>
<dbReference type="GO" id="GO:0015990">
    <property type="term" value="P:electron transport coupled proton transport"/>
    <property type="evidence" value="ECO:0007669"/>
    <property type="project" value="TreeGrafter"/>
</dbReference>
<feature type="domain" description="NADH:quinone oxidoreductase/Mrp antiporter transmembrane" evidence="8">
    <location>
        <begin position="1"/>
        <end position="82"/>
    </location>
</feature>
<dbReference type="EMBL" id="MF683210">
    <property type="protein sequence ID" value="AXV54302.1"/>
    <property type="molecule type" value="Genomic_DNA"/>
</dbReference>
<evidence type="ECO:0000256" key="5">
    <source>
        <dbReference type="ARBA" id="ARBA00023075"/>
    </source>
</evidence>
<evidence type="ECO:0000256" key="4">
    <source>
        <dbReference type="ARBA" id="ARBA00023027"/>
    </source>
</evidence>
<evidence type="ECO:0000259" key="8">
    <source>
        <dbReference type="Pfam" id="PF00361"/>
    </source>
</evidence>
<dbReference type="GO" id="GO:0009536">
    <property type="term" value="C:plastid"/>
    <property type="evidence" value="ECO:0007669"/>
    <property type="project" value="UniProtKB-ARBA"/>
</dbReference>
<evidence type="ECO:0000256" key="6">
    <source>
        <dbReference type="ARBA" id="ARBA00031025"/>
    </source>
</evidence>
<organism evidence="9">
    <name type="scientific">Ammopiptanthus mongolicus</name>
    <name type="common">Piptanthus mongolicus</name>
    <dbReference type="NCBI Taxonomy" id="126911"/>
    <lineage>
        <taxon>Eukaryota</taxon>
        <taxon>Viridiplantae</taxon>
        <taxon>Streptophyta</taxon>
        <taxon>Embryophyta</taxon>
        <taxon>Tracheophyta</taxon>
        <taxon>Spermatophyta</taxon>
        <taxon>Magnoliopsida</taxon>
        <taxon>eudicotyledons</taxon>
        <taxon>Gunneridae</taxon>
        <taxon>Pentapetalae</taxon>
        <taxon>rosids</taxon>
        <taxon>fabids</taxon>
        <taxon>Fabales</taxon>
        <taxon>Fabaceae</taxon>
        <taxon>Papilionoideae</taxon>
        <taxon>50 kb inversion clade</taxon>
        <taxon>genistoids sensu lato</taxon>
        <taxon>core genistoids</taxon>
        <taxon>Sophoreae</taxon>
        <taxon>Ammopiptanthus</taxon>
    </lineage>
</organism>
<dbReference type="PANTHER" id="PTHR43507">
    <property type="entry name" value="NADH-UBIQUINONE OXIDOREDUCTASE CHAIN 4"/>
    <property type="match status" value="1"/>
</dbReference>
<keyword evidence="5" id="KW-0830">Ubiquinone</keyword>
<evidence type="ECO:0000313" key="9">
    <source>
        <dbReference type="EMBL" id="AXV54302.1"/>
    </source>
</evidence>
<dbReference type="Pfam" id="PF00361">
    <property type="entry name" value="Proton_antipo_M"/>
    <property type="match status" value="1"/>
</dbReference>
<dbReference type="AlphaFoldDB" id="A0A385G279"/>
<keyword evidence="7" id="KW-1133">Transmembrane helix</keyword>
<dbReference type="PANTHER" id="PTHR43507:SF1">
    <property type="entry name" value="NADH-UBIQUINONE OXIDOREDUCTASE CHAIN 4"/>
    <property type="match status" value="1"/>
</dbReference>